<evidence type="ECO:0000313" key="5">
    <source>
        <dbReference type="Proteomes" id="UP001172673"/>
    </source>
</evidence>
<dbReference type="Pfam" id="PF00149">
    <property type="entry name" value="Metallophos"/>
    <property type="match status" value="1"/>
</dbReference>
<gene>
    <name evidence="4" type="ORF">H2200_010898</name>
</gene>
<feature type="region of interest" description="Disordered" evidence="1">
    <location>
        <begin position="190"/>
        <end position="211"/>
    </location>
</feature>
<protein>
    <recommendedName>
        <fullName evidence="3">Calcineurin-like phosphoesterase domain-containing protein</fullName>
    </recommendedName>
</protein>
<dbReference type="InterPro" id="IPR004843">
    <property type="entry name" value="Calcineurin-like_PHP"/>
</dbReference>
<dbReference type="GO" id="GO:0006798">
    <property type="term" value="P:polyphosphate catabolic process"/>
    <property type="evidence" value="ECO:0007669"/>
    <property type="project" value="TreeGrafter"/>
</dbReference>
<name>A0AA38X118_9EURO</name>
<proteinExistence type="predicted"/>
<dbReference type="AlphaFoldDB" id="A0AA38X118"/>
<evidence type="ECO:0000256" key="2">
    <source>
        <dbReference type="SAM" id="Phobius"/>
    </source>
</evidence>
<keyword evidence="2" id="KW-1133">Transmembrane helix</keyword>
<dbReference type="InterPro" id="IPR029052">
    <property type="entry name" value="Metallo-depent_PP-like"/>
</dbReference>
<dbReference type="EMBL" id="JAPDRK010000018">
    <property type="protein sequence ID" value="KAJ9604783.1"/>
    <property type="molecule type" value="Genomic_DNA"/>
</dbReference>
<evidence type="ECO:0000313" key="4">
    <source>
        <dbReference type="EMBL" id="KAJ9604783.1"/>
    </source>
</evidence>
<dbReference type="CDD" id="cd00144">
    <property type="entry name" value="MPP_PPP_family"/>
    <property type="match status" value="1"/>
</dbReference>
<dbReference type="Proteomes" id="UP001172673">
    <property type="component" value="Unassembled WGS sequence"/>
</dbReference>
<evidence type="ECO:0000256" key="1">
    <source>
        <dbReference type="SAM" id="MobiDB-lite"/>
    </source>
</evidence>
<dbReference type="GO" id="GO:0005737">
    <property type="term" value="C:cytoplasm"/>
    <property type="evidence" value="ECO:0007669"/>
    <property type="project" value="TreeGrafter"/>
</dbReference>
<dbReference type="GO" id="GO:0000298">
    <property type="term" value="F:endopolyphosphatase activity"/>
    <property type="evidence" value="ECO:0007669"/>
    <property type="project" value="TreeGrafter"/>
</dbReference>
<dbReference type="PANTHER" id="PTHR42850">
    <property type="entry name" value="METALLOPHOSPHOESTERASE"/>
    <property type="match status" value="1"/>
</dbReference>
<comment type="caution">
    <text evidence="4">The sequence shown here is derived from an EMBL/GenBank/DDBJ whole genome shotgun (WGS) entry which is preliminary data.</text>
</comment>
<reference evidence="4" key="1">
    <citation type="submission" date="2022-10" db="EMBL/GenBank/DDBJ databases">
        <title>Culturing micro-colonial fungi from biological soil crusts in the Mojave desert and describing Neophaeococcomyces mojavensis, and introducing the new genera and species Taxawa tesnikishii.</title>
        <authorList>
            <person name="Kurbessoian T."/>
            <person name="Stajich J.E."/>
        </authorList>
    </citation>
    <scope>NUCLEOTIDE SEQUENCE</scope>
    <source>
        <strain evidence="4">TK_41</strain>
    </source>
</reference>
<keyword evidence="5" id="KW-1185">Reference proteome</keyword>
<sequence length="399" mass="43678">MLDVHNDAAPATTSPSDNEVTRLFAGSMRGKSMALALVALAFASFALLVWLKIISPLVRECASAWSALNAESAIGDVFETNKHPGTILVKTLDPDLLPRPAKEKAGSVSRTRRLVFIGDIHGCLVELEALLQKVRFNVKHDHLIALGDIVSKGPDSLGVIDLLRRYNASCVRGNHDDRLLMVARSLHSKPGKMSNGLGPKSHSDPAAEANDPVKRMAKSLSTRQLEYLQSCPIILRIGHLKAFNGDAVAVHAGIVPGLGLESQDPVSAMNLRVIDLKTHMPSHKHKLRGSVAWYKLWNRYQQLLDLHKRFCKHKGRESERHTTVVYGHNAREGLQIRKYTKGLDTGCVKGGKLTALVVDGDGKQEIVQVKARHYKHKSALQVDVLRDGGLETPASETSS</sequence>
<feature type="domain" description="Calcineurin-like phosphoesterase" evidence="3">
    <location>
        <begin position="113"/>
        <end position="330"/>
    </location>
</feature>
<keyword evidence="2" id="KW-0472">Membrane</keyword>
<dbReference type="SUPFAM" id="SSF56300">
    <property type="entry name" value="Metallo-dependent phosphatases"/>
    <property type="match status" value="1"/>
</dbReference>
<feature type="transmembrane region" description="Helical" evidence="2">
    <location>
        <begin position="32"/>
        <end position="51"/>
    </location>
</feature>
<keyword evidence="2" id="KW-0812">Transmembrane</keyword>
<accession>A0AA38X118</accession>
<dbReference type="Gene3D" id="3.60.21.10">
    <property type="match status" value="1"/>
</dbReference>
<dbReference type="PANTHER" id="PTHR42850:SF4">
    <property type="entry name" value="ZINC-DEPENDENT ENDOPOLYPHOSPHATASE"/>
    <property type="match status" value="1"/>
</dbReference>
<dbReference type="InterPro" id="IPR050126">
    <property type="entry name" value="Ap4A_hydrolase"/>
</dbReference>
<evidence type="ECO:0000259" key="3">
    <source>
        <dbReference type="Pfam" id="PF00149"/>
    </source>
</evidence>
<organism evidence="4 5">
    <name type="scientific">Cladophialophora chaetospira</name>
    <dbReference type="NCBI Taxonomy" id="386627"/>
    <lineage>
        <taxon>Eukaryota</taxon>
        <taxon>Fungi</taxon>
        <taxon>Dikarya</taxon>
        <taxon>Ascomycota</taxon>
        <taxon>Pezizomycotina</taxon>
        <taxon>Eurotiomycetes</taxon>
        <taxon>Chaetothyriomycetidae</taxon>
        <taxon>Chaetothyriales</taxon>
        <taxon>Herpotrichiellaceae</taxon>
        <taxon>Cladophialophora</taxon>
    </lineage>
</organism>
<dbReference type="GO" id="GO:0016791">
    <property type="term" value="F:phosphatase activity"/>
    <property type="evidence" value="ECO:0007669"/>
    <property type="project" value="TreeGrafter"/>
</dbReference>